<evidence type="ECO:0000313" key="2">
    <source>
        <dbReference type="EMBL" id="GEP29995.1"/>
    </source>
</evidence>
<comment type="caution">
    <text evidence="2">The sequence shown here is derived from an EMBL/GenBank/DDBJ whole genome shotgun (WGS) entry which is preliminary data.</text>
</comment>
<accession>A0A512L693</accession>
<dbReference type="Proteomes" id="UP000321337">
    <property type="component" value="Unassembled WGS sequence"/>
</dbReference>
<dbReference type="EMBL" id="BKAD01000010">
    <property type="protein sequence ID" value="GEP29995.1"/>
    <property type="molecule type" value="Genomic_DNA"/>
</dbReference>
<keyword evidence="1" id="KW-0812">Transmembrane</keyword>
<evidence type="ECO:0008006" key="4">
    <source>
        <dbReference type="Google" id="ProtNLM"/>
    </source>
</evidence>
<sequence>MQQSKQRRAWPWVAGLVIVPLALFAAYTWVVLNWSYSSGDRAGYVQKFSKKGWLCKTWEGELAMVTMPGTLSEKFYFTVPDAAVADKINKSLGKRVSLTYDQHVGVPSTCFAETEYFVKDVRVVE</sequence>
<protein>
    <recommendedName>
        <fullName evidence="4">6-phosphogluconate dehydrogenase</fullName>
    </recommendedName>
</protein>
<gene>
    <name evidence="2" type="ORF">TPL01_11330</name>
</gene>
<keyword evidence="1" id="KW-1133">Transmembrane helix</keyword>
<reference evidence="2 3" key="1">
    <citation type="submission" date="2019-07" db="EMBL/GenBank/DDBJ databases">
        <title>Whole genome shotgun sequence of Thiobacillus plumbophilus NBRC 107929.</title>
        <authorList>
            <person name="Hosoyama A."/>
            <person name="Uohara A."/>
            <person name="Ohji S."/>
            <person name="Ichikawa N."/>
        </authorList>
    </citation>
    <scope>NUCLEOTIDE SEQUENCE [LARGE SCALE GENOMIC DNA]</scope>
    <source>
        <strain evidence="2 3">NBRC 107929</strain>
    </source>
</reference>
<proteinExistence type="predicted"/>
<dbReference type="RefSeq" id="WP_198415405.1">
    <property type="nucleotide sequence ID" value="NZ_AP021884.1"/>
</dbReference>
<feature type="transmembrane region" description="Helical" evidence="1">
    <location>
        <begin position="12"/>
        <end position="32"/>
    </location>
</feature>
<keyword evidence="3" id="KW-1185">Reference proteome</keyword>
<keyword evidence="1" id="KW-0472">Membrane</keyword>
<name>A0A512L693_9PROT</name>
<organism evidence="2 3">
    <name type="scientific">Sulfuriferula plumbiphila</name>
    <dbReference type="NCBI Taxonomy" id="171865"/>
    <lineage>
        <taxon>Bacteria</taxon>
        <taxon>Pseudomonadati</taxon>
        <taxon>Pseudomonadota</taxon>
        <taxon>Betaproteobacteria</taxon>
        <taxon>Nitrosomonadales</taxon>
        <taxon>Sulfuricellaceae</taxon>
        <taxon>Sulfuriferula</taxon>
    </lineage>
</organism>
<dbReference type="AlphaFoldDB" id="A0A512L693"/>
<evidence type="ECO:0000256" key="1">
    <source>
        <dbReference type="SAM" id="Phobius"/>
    </source>
</evidence>
<evidence type="ECO:0000313" key="3">
    <source>
        <dbReference type="Proteomes" id="UP000321337"/>
    </source>
</evidence>